<feature type="compositionally biased region" description="Basic and acidic residues" evidence="1">
    <location>
        <begin position="59"/>
        <end position="71"/>
    </location>
</feature>
<organism evidence="2 3">
    <name type="scientific">Linum trigynum</name>
    <dbReference type="NCBI Taxonomy" id="586398"/>
    <lineage>
        <taxon>Eukaryota</taxon>
        <taxon>Viridiplantae</taxon>
        <taxon>Streptophyta</taxon>
        <taxon>Embryophyta</taxon>
        <taxon>Tracheophyta</taxon>
        <taxon>Spermatophyta</taxon>
        <taxon>Magnoliopsida</taxon>
        <taxon>eudicotyledons</taxon>
        <taxon>Gunneridae</taxon>
        <taxon>Pentapetalae</taxon>
        <taxon>rosids</taxon>
        <taxon>fabids</taxon>
        <taxon>Malpighiales</taxon>
        <taxon>Linaceae</taxon>
        <taxon>Linum</taxon>
    </lineage>
</organism>
<sequence>MQAPGLPSPARTDGRRLEAWREEGLTATASGGSSGGAQTSTAGADGDDECGLTTTRGAADGDWRRGSRPLEARPEWQRGVAGRTPSWRRGCCATASLLLDLNFEFEF</sequence>
<feature type="compositionally biased region" description="Basic and acidic residues" evidence="1">
    <location>
        <begin position="12"/>
        <end position="24"/>
    </location>
</feature>
<evidence type="ECO:0000256" key="1">
    <source>
        <dbReference type="SAM" id="MobiDB-lite"/>
    </source>
</evidence>
<protein>
    <submittedName>
        <fullName evidence="2">Uncharacterized protein</fullName>
    </submittedName>
</protein>
<dbReference type="AlphaFoldDB" id="A0AAV2CDE8"/>
<name>A0AAV2CDE8_9ROSI</name>
<evidence type="ECO:0000313" key="2">
    <source>
        <dbReference type="EMBL" id="CAL1354427.1"/>
    </source>
</evidence>
<evidence type="ECO:0000313" key="3">
    <source>
        <dbReference type="Proteomes" id="UP001497516"/>
    </source>
</evidence>
<keyword evidence="3" id="KW-1185">Reference proteome</keyword>
<feature type="compositionally biased region" description="Low complexity" evidence="1">
    <location>
        <begin position="26"/>
        <end position="44"/>
    </location>
</feature>
<accession>A0AAV2CDE8</accession>
<dbReference type="EMBL" id="OZ034813">
    <property type="protein sequence ID" value="CAL1354427.1"/>
    <property type="molecule type" value="Genomic_DNA"/>
</dbReference>
<proteinExistence type="predicted"/>
<feature type="region of interest" description="Disordered" evidence="1">
    <location>
        <begin position="1"/>
        <end position="71"/>
    </location>
</feature>
<gene>
    <name evidence="2" type="ORF">LTRI10_LOCUS2237</name>
</gene>
<reference evidence="2 3" key="1">
    <citation type="submission" date="2024-04" db="EMBL/GenBank/DDBJ databases">
        <authorList>
            <person name="Fracassetti M."/>
        </authorList>
    </citation>
    <scope>NUCLEOTIDE SEQUENCE [LARGE SCALE GENOMIC DNA]</scope>
</reference>
<dbReference type="Proteomes" id="UP001497516">
    <property type="component" value="Chromosome 1"/>
</dbReference>